<sequence>MPQPPSKHDYPCPCGRMTAADCAGECVKYGACVMCARGAIGTFNGVGICNAHWSEVSERMTRLGRQLFKRILEES</sequence>
<protein>
    <submittedName>
        <fullName evidence="1">Uncharacterized protein</fullName>
    </submittedName>
</protein>
<name>A0A0F9N8V7_9ZZZZ</name>
<dbReference type="AlphaFoldDB" id="A0A0F9N8V7"/>
<proteinExistence type="predicted"/>
<gene>
    <name evidence="1" type="ORF">LCGC14_0996930</name>
</gene>
<reference evidence="1" key="1">
    <citation type="journal article" date="2015" name="Nature">
        <title>Complex archaea that bridge the gap between prokaryotes and eukaryotes.</title>
        <authorList>
            <person name="Spang A."/>
            <person name="Saw J.H."/>
            <person name="Jorgensen S.L."/>
            <person name="Zaremba-Niedzwiedzka K."/>
            <person name="Martijn J."/>
            <person name="Lind A.E."/>
            <person name="van Eijk R."/>
            <person name="Schleper C."/>
            <person name="Guy L."/>
            <person name="Ettema T.J."/>
        </authorList>
    </citation>
    <scope>NUCLEOTIDE SEQUENCE</scope>
</reference>
<comment type="caution">
    <text evidence="1">The sequence shown here is derived from an EMBL/GenBank/DDBJ whole genome shotgun (WGS) entry which is preliminary data.</text>
</comment>
<dbReference type="EMBL" id="LAZR01003825">
    <property type="protein sequence ID" value="KKN14364.1"/>
    <property type="molecule type" value="Genomic_DNA"/>
</dbReference>
<evidence type="ECO:0000313" key="1">
    <source>
        <dbReference type="EMBL" id="KKN14364.1"/>
    </source>
</evidence>
<accession>A0A0F9N8V7</accession>
<organism evidence="1">
    <name type="scientific">marine sediment metagenome</name>
    <dbReference type="NCBI Taxonomy" id="412755"/>
    <lineage>
        <taxon>unclassified sequences</taxon>
        <taxon>metagenomes</taxon>
        <taxon>ecological metagenomes</taxon>
    </lineage>
</organism>